<sequence>MNALYAGIFSSKNLNDQVQIIVQFDADRDYQTFQDSDQINYLRHYIPERFRSRTAEMFKVLSFFLIFVCDWFFENSARATVIDDYLNNYMVRSGCQQDSEGFPKKWLYMHTFIKEDNKKKLCQIMAKGAIILVMKLT</sequence>
<evidence type="ECO:0000313" key="2">
    <source>
        <dbReference type="WBParaSite" id="nRc.2.0.1.t45042-RA"/>
    </source>
</evidence>
<accession>A0A915L3H1</accession>
<reference evidence="2" key="1">
    <citation type="submission" date="2022-11" db="UniProtKB">
        <authorList>
            <consortium name="WormBaseParasite"/>
        </authorList>
    </citation>
    <scope>IDENTIFICATION</scope>
</reference>
<dbReference type="WBParaSite" id="nRc.2.0.1.t45042-RA">
    <property type="protein sequence ID" value="nRc.2.0.1.t45042-RA"/>
    <property type="gene ID" value="nRc.2.0.1.g45042"/>
</dbReference>
<dbReference type="AlphaFoldDB" id="A0A915L3H1"/>
<organism evidence="1 2">
    <name type="scientific">Romanomermis culicivorax</name>
    <name type="common">Nematode worm</name>
    <dbReference type="NCBI Taxonomy" id="13658"/>
    <lineage>
        <taxon>Eukaryota</taxon>
        <taxon>Metazoa</taxon>
        <taxon>Ecdysozoa</taxon>
        <taxon>Nematoda</taxon>
        <taxon>Enoplea</taxon>
        <taxon>Dorylaimia</taxon>
        <taxon>Mermithida</taxon>
        <taxon>Mermithoidea</taxon>
        <taxon>Mermithidae</taxon>
        <taxon>Romanomermis</taxon>
    </lineage>
</organism>
<name>A0A915L3H1_ROMCU</name>
<protein>
    <submittedName>
        <fullName evidence="2">Uncharacterized protein</fullName>
    </submittedName>
</protein>
<dbReference type="Proteomes" id="UP000887565">
    <property type="component" value="Unplaced"/>
</dbReference>
<evidence type="ECO:0000313" key="1">
    <source>
        <dbReference type="Proteomes" id="UP000887565"/>
    </source>
</evidence>
<proteinExistence type="predicted"/>
<keyword evidence="1" id="KW-1185">Reference proteome</keyword>